<dbReference type="EnsemblMetazoa" id="MESCA005085-RA">
    <property type="protein sequence ID" value="MESCA005085-PA"/>
    <property type="gene ID" value="MESCA005085"/>
</dbReference>
<accession>T1GND8</accession>
<organism evidence="4 5">
    <name type="scientific">Megaselia scalaris</name>
    <name type="common">Humpbacked fly</name>
    <name type="synonym">Phora scalaris</name>
    <dbReference type="NCBI Taxonomy" id="36166"/>
    <lineage>
        <taxon>Eukaryota</taxon>
        <taxon>Metazoa</taxon>
        <taxon>Ecdysozoa</taxon>
        <taxon>Arthropoda</taxon>
        <taxon>Hexapoda</taxon>
        <taxon>Insecta</taxon>
        <taxon>Pterygota</taxon>
        <taxon>Neoptera</taxon>
        <taxon>Endopterygota</taxon>
        <taxon>Diptera</taxon>
        <taxon>Brachycera</taxon>
        <taxon>Muscomorpha</taxon>
        <taxon>Platypezoidea</taxon>
        <taxon>Phoridae</taxon>
        <taxon>Megaseliini</taxon>
        <taxon>Megaselia</taxon>
    </lineage>
</organism>
<reference evidence="4" key="2">
    <citation type="submission" date="2015-06" db="UniProtKB">
        <authorList>
            <consortium name="EnsemblMetazoa"/>
        </authorList>
    </citation>
    <scope>IDENTIFICATION</scope>
</reference>
<sequence length="215" mass="23907">MKSLPVFVILILFSVVSAQFPFLFWKKMDTVVCYNFYGECLTKYSNRAARESEICESTRNETLKGILVDFNGVLGELLRSIEIVKNNIDCGSKNETEQKLCLNNIARNNINSLKDIENLSINAYNRRSHNEIIANSVCNGCLSDVNIKASEAIQEIDSILRSCYLTGKYINPKHEWFYGDLATSTTKSSTILSTTSSPATNTIGSSSTTTTVEPS</sequence>
<feature type="region of interest" description="Disordered" evidence="1">
    <location>
        <begin position="191"/>
        <end position="215"/>
    </location>
</feature>
<dbReference type="Pfam" id="PF05267">
    <property type="entry name" value="DUF725"/>
    <property type="match status" value="1"/>
</dbReference>
<feature type="chain" id="PRO_5004577502" description="Protein TsetseEP domain-containing protein" evidence="2">
    <location>
        <begin position="19"/>
        <end position="215"/>
    </location>
</feature>
<dbReference type="EMBL" id="CAQQ02175731">
    <property type="status" value="NOT_ANNOTATED_CDS"/>
    <property type="molecule type" value="Genomic_DNA"/>
</dbReference>
<dbReference type="AlphaFoldDB" id="T1GND8"/>
<keyword evidence="5" id="KW-1185">Reference proteome</keyword>
<name>T1GND8_MEGSC</name>
<dbReference type="EMBL" id="CAQQ02175730">
    <property type="status" value="NOT_ANNOTATED_CDS"/>
    <property type="molecule type" value="Genomic_DNA"/>
</dbReference>
<protein>
    <recommendedName>
        <fullName evidence="3">Protein TsetseEP domain-containing protein</fullName>
    </recommendedName>
</protein>
<evidence type="ECO:0000256" key="2">
    <source>
        <dbReference type="SAM" id="SignalP"/>
    </source>
</evidence>
<feature type="signal peptide" evidence="2">
    <location>
        <begin position="1"/>
        <end position="18"/>
    </location>
</feature>
<evidence type="ECO:0000313" key="5">
    <source>
        <dbReference type="Proteomes" id="UP000015102"/>
    </source>
</evidence>
<feature type="domain" description="Protein TsetseEP" evidence="3">
    <location>
        <begin position="30"/>
        <end position="133"/>
    </location>
</feature>
<keyword evidence="2" id="KW-0732">Signal</keyword>
<dbReference type="Proteomes" id="UP000015102">
    <property type="component" value="Unassembled WGS sequence"/>
</dbReference>
<dbReference type="HOGENOM" id="CLU_1286127_0_0_1"/>
<evidence type="ECO:0000256" key="1">
    <source>
        <dbReference type="SAM" id="MobiDB-lite"/>
    </source>
</evidence>
<evidence type="ECO:0000313" key="4">
    <source>
        <dbReference type="EnsemblMetazoa" id="MESCA005085-PA"/>
    </source>
</evidence>
<evidence type="ECO:0000259" key="3">
    <source>
        <dbReference type="Pfam" id="PF05267"/>
    </source>
</evidence>
<proteinExistence type="predicted"/>
<dbReference type="InterPro" id="IPR007931">
    <property type="entry name" value="TsetseEP"/>
</dbReference>
<reference evidence="5" key="1">
    <citation type="submission" date="2013-02" db="EMBL/GenBank/DDBJ databases">
        <authorList>
            <person name="Hughes D."/>
        </authorList>
    </citation>
    <scope>NUCLEOTIDE SEQUENCE</scope>
    <source>
        <strain>Durham</strain>
        <strain evidence="5">NC isolate 2 -- Noor lab</strain>
    </source>
</reference>